<evidence type="ECO:0000313" key="3">
    <source>
        <dbReference type="Proteomes" id="UP001501000"/>
    </source>
</evidence>
<accession>A0ABP7LMA5</accession>
<comment type="caution">
    <text evidence="2">The sequence shown here is derived from an EMBL/GenBank/DDBJ whole genome shotgun (WGS) entry which is preliminary data.</text>
</comment>
<sequence>MTSLADALALYDMASQIDRLWFRLRALAPGSTTSPLAAVTATVHALAGINVAVSDEIRRRLNGDLHAAEKKAIEAYSAALAPLGEAMTELGRLQAGIAFYNFTTHPMHRRNPSVLEGHRQHVAELTTECCEAADEILEATVGELQSAAIALAPSPARAQPAITPSPHIPSRPGQTHAAPAVPPSTALPAVAPHAAKVR</sequence>
<keyword evidence="3" id="KW-1185">Reference proteome</keyword>
<name>A0ABP7LMA5_9ACTN</name>
<dbReference type="RefSeq" id="WP_345279316.1">
    <property type="nucleotide sequence ID" value="NZ_BAABAJ010000003.1"/>
</dbReference>
<evidence type="ECO:0000256" key="1">
    <source>
        <dbReference type="SAM" id="MobiDB-lite"/>
    </source>
</evidence>
<reference evidence="3" key="1">
    <citation type="journal article" date="2019" name="Int. J. Syst. Evol. Microbiol.">
        <title>The Global Catalogue of Microorganisms (GCM) 10K type strain sequencing project: providing services to taxonomists for standard genome sequencing and annotation.</title>
        <authorList>
            <consortium name="The Broad Institute Genomics Platform"/>
            <consortium name="The Broad Institute Genome Sequencing Center for Infectious Disease"/>
            <person name="Wu L."/>
            <person name="Ma J."/>
        </authorList>
    </citation>
    <scope>NUCLEOTIDE SEQUENCE [LARGE SCALE GENOMIC DNA]</scope>
    <source>
        <strain evidence="3">JCM 16956</strain>
    </source>
</reference>
<dbReference type="Proteomes" id="UP001501000">
    <property type="component" value="Unassembled WGS sequence"/>
</dbReference>
<feature type="region of interest" description="Disordered" evidence="1">
    <location>
        <begin position="157"/>
        <end position="198"/>
    </location>
</feature>
<gene>
    <name evidence="2" type="ORF">GCM10022244_12540</name>
</gene>
<protein>
    <submittedName>
        <fullName evidence="2">Uncharacterized protein</fullName>
    </submittedName>
</protein>
<dbReference type="EMBL" id="BAABAJ010000003">
    <property type="protein sequence ID" value="GAA3903841.1"/>
    <property type="molecule type" value="Genomic_DNA"/>
</dbReference>
<organism evidence="2 3">
    <name type="scientific">Streptomyces gulbargensis</name>
    <dbReference type="NCBI Taxonomy" id="364901"/>
    <lineage>
        <taxon>Bacteria</taxon>
        <taxon>Bacillati</taxon>
        <taxon>Actinomycetota</taxon>
        <taxon>Actinomycetes</taxon>
        <taxon>Kitasatosporales</taxon>
        <taxon>Streptomycetaceae</taxon>
        <taxon>Streptomyces</taxon>
    </lineage>
</organism>
<evidence type="ECO:0000313" key="2">
    <source>
        <dbReference type="EMBL" id="GAA3903841.1"/>
    </source>
</evidence>
<proteinExistence type="predicted"/>